<dbReference type="Gene3D" id="3.20.20.80">
    <property type="entry name" value="Glycosidases"/>
    <property type="match status" value="1"/>
</dbReference>
<dbReference type="InterPro" id="IPR006103">
    <property type="entry name" value="Glyco_hydro_2_cat"/>
</dbReference>
<comment type="similarity">
    <text evidence="1">Belongs to the glycosyl hydrolase 2 family.</text>
</comment>
<protein>
    <recommendedName>
        <fullName evidence="12">Beta-galactosidase</fullName>
    </recommendedName>
</protein>
<evidence type="ECO:0000256" key="1">
    <source>
        <dbReference type="ARBA" id="ARBA00007401"/>
    </source>
</evidence>
<organism evidence="10 11">
    <name type="scientific">Kwoniella europaea PYCC6329</name>
    <dbReference type="NCBI Taxonomy" id="1423913"/>
    <lineage>
        <taxon>Eukaryota</taxon>
        <taxon>Fungi</taxon>
        <taxon>Dikarya</taxon>
        <taxon>Basidiomycota</taxon>
        <taxon>Agaricomycotina</taxon>
        <taxon>Tremellomycetes</taxon>
        <taxon>Tremellales</taxon>
        <taxon>Cryptococcaceae</taxon>
        <taxon>Kwoniella</taxon>
    </lineage>
</organism>
<dbReference type="EMBL" id="CP144090">
    <property type="protein sequence ID" value="WWD09442.1"/>
    <property type="molecule type" value="Genomic_DNA"/>
</dbReference>
<dbReference type="InterPro" id="IPR036156">
    <property type="entry name" value="Beta-gal/glucu_dom_sf"/>
</dbReference>
<dbReference type="InterPro" id="IPR008979">
    <property type="entry name" value="Galactose-bd-like_sf"/>
</dbReference>
<dbReference type="GeneID" id="91106367"/>
<keyword evidence="5" id="KW-0472">Membrane</keyword>
<proteinExistence type="inferred from homology"/>
<dbReference type="SUPFAM" id="SSF51445">
    <property type="entry name" value="(Trans)glycosidases"/>
    <property type="match status" value="1"/>
</dbReference>
<feature type="compositionally biased region" description="Polar residues" evidence="4">
    <location>
        <begin position="646"/>
        <end position="669"/>
    </location>
</feature>
<dbReference type="GO" id="GO:0004553">
    <property type="term" value="F:hydrolase activity, hydrolyzing O-glycosyl compounds"/>
    <property type="evidence" value="ECO:0007669"/>
    <property type="project" value="InterPro"/>
</dbReference>
<keyword evidence="3" id="KW-0326">Glycosidase</keyword>
<keyword evidence="6" id="KW-0732">Signal</keyword>
<feature type="transmembrane region" description="Helical" evidence="5">
    <location>
        <begin position="674"/>
        <end position="695"/>
    </location>
</feature>
<dbReference type="Proteomes" id="UP001358614">
    <property type="component" value="Chromosome 2"/>
</dbReference>
<dbReference type="SUPFAM" id="SSF49785">
    <property type="entry name" value="Galactose-binding domain-like"/>
    <property type="match status" value="1"/>
</dbReference>
<feature type="domain" description="Glycosyl hydrolases family 2 sugar binding" evidence="9">
    <location>
        <begin position="63"/>
        <end position="191"/>
    </location>
</feature>
<dbReference type="PANTHER" id="PTHR42732:SF2">
    <property type="entry name" value="BETA-MANNOSIDASE"/>
    <property type="match status" value="1"/>
</dbReference>
<dbReference type="SUPFAM" id="SSF49303">
    <property type="entry name" value="beta-Galactosidase/glucuronidase domain"/>
    <property type="match status" value="1"/>
</dbReference>
<dbReference type="GO" id="GO:0005975">
    <property type="term" value="P:carbohydrate metabolic process"/>
    <property type="evidence" value="ECO:0007669"/>
    <property type="project" value="InterPro"/>
</dbReference>
<evidence type="ECO:0000313" key="11">
    <source>
        <dbReference type="Proteomes" id="UP001358614"/>
    </source>
</evidence>
<dbReference type="Gene3D" id="2.60.40.10">
    <property type="entry name" value="Immunoglobulins"/>
    <property type="match status" value="1"/>
</dbReference>
<feature type="signal peptide" evidence="6">
    <location>
        <begin position="1"/>
        <end position="20"/>
    </location>
</feature>
<dbReference type="InterPro" id="IPR006104">
    <property type="entry name" value="Glyco_hydro_2_N"/>
</dbReference>
<keyword evidence="2" id="KW-0378">Hydrolase</keyword>
<feature type="chain" id="PRO_5043399581" description="Beta-galactosidase" evidence="6">
    <location>
        <begin position="21"/>
        <end position="703"/>
    </location>
</feature>
<evidence type="ECO:0000256" key="6">
    <source>
        <dbReference type="SAM" id="SignalP"/>
    </source>
</evidence>
<accession>A0AAX4KUD6</accession>
<sequence length="703" mass="78249">MIPLTILSFFILLASPLINGQYDADSSGYELQSPPLTTDWTQKVGTNPWTEYPRPQQVRDKWQSLNGIWRYQKANSSEDIDNVPQNVDDMWGRAVMIPSCIESGLSGLQVDPKDNEFSWFQTKFDVPSDWKDQSLLLNFGAVDYEATVFINGKNATTHKGGYTRFDAEISSLVQYGQENEITVFVHDPTDSEEYIIPVGKQTNSPSHIFYTPCSGIWQSVFIEPVPKTYIRRIDLSGDMDGVGTINVHTSDSSEQSVKLSISDSEGTAYETNGNTESSFNFTLPNVKLWSPDSPTLYNVTVSMGDDTVTTYMGFRSIGKGEVDGVIRPLLNGDFIFAFGTLDQGYWPDGLYTPPSYEALKFDLNYLKELGFNMVRKHIKVETDLFYRACDELGMLVIQDMPSTTARKEFPPNQDQQAQYVNELRELVNLHKSFPSIYTWIIYNEGWGQPEDGPEIKHAPMVKDVDPTRLVDAASGWHDHGAGDYSDNHHYPDPQCGMPNAKDPSGPYDPARIGLQGEFGGLGYNVSIDHLWNVPKAIAAINETYEIDETLEKWNSRSRDLLIMLQSQITNYACSGAVWTQTVDVEGEINGLMTYDRRMERTDKEIWKEAISNIYSAASGRGAASGSGGNATKTSSNDSGSSTNTTMAQSNVATSGLSTNESRQNSSSRSVRDQITFNIGALVGLGGILMNLWIYCDTPRGFCI</sequence>
<evidence type="ECO:0000256" key="2">
    <source>
        <dbReference type="ARBA" id="ARBA00022801"/>
    </source>
</evidence>
<evidence type="ECO:0000259" key="7">
    <source>
        <dbReference type="Pfam" id="PF00703"/>
    </source>
</evidence>
<name>A0AAX4KUD6_9TREE</name>
<feature type="compositionally biased region" description="Low complexity" evidence="4">
    <location>
        <begin position="629"/>
        <end position="645"/>
    </location>
</feature>
<dbReference type="InterPro" id="IPR006102">
    <property type="entry name" value="Ig-like_GH2"/>
</dbReference>
<dbReference type="AlphaFoldDB" id="A0AAX4KUD6"/>
<evidence type="ECO:0000259" key="9">
    <source>
        <dbReference type="Pfam" id="PF02837"/>
    </source>
</evidence>
<reference evidence="10 11" key="1">
    <citation type="submission" date="2024-01" db="EMBL/GenBank/DDBJ databases">
        <title>Comparative genomics of Cryptococcus and Kwoniella reveals pathogenesis evolution and contrasting modes of karyotype evolution via chromosome fusion or intercentromeric recombination.</title>
        <authorList>
            <person name="Coelho M.A."/>
            <person name="David-Palma M."/>
            <person name="Shea T."/>
            <person name="Bowers K."/>
            <person name="McGinley-Smith S."/>
            <person name="Mohammad A.W."/>
            <person name="Gnirke A."/>
            <person name="Yurkov A.M."/>
            <person name="Nowrousian M."/>
            <person name="Sun S."/>
            <person name="Cuomo C.A."/>
            <person name="Heitman J."/>
        </authorList>
    </citation>
    <scope>NUCLEOTIDE SEQUENCE [LARGE SCALE GENOMIC DNA]</scope>
    <source>
        <strain evidence="10 11">PYCC6329</strain>
    </source>
</reference>
<dbReference type="Pfam" id="PF00703">
    <property type="entry name" value="Glyco_hydro_2"/>
    <property type="match status" value="1"/>
</dbReference>
<keyword evidence="5" id="KW-1133">Transmembrane helix</keyword>
<dbReference type="KEGG" id="ker:91106367"/>
<dbReference type="InterPro" id="IPR013783">
    <property type="entry name" value="Ig-like_fold"/>
</dbReference>
<dbReference type="InterPro" id="IPR017853">
    <property type="entry name" value="GH"/>
</dbReference>
<evidence type="ECO:0000256" key="4">
    <source>
        <dbReference type="SAM" id="MobiDB-lite"/>
    </source>
</evidence>
<evidence type="ECO:0008006" key="12">
    <source>
        <dbReference type="Google" id="ProtNLM"/>
    </source>
</evidence>
<dbReference type="Pfam" id="PF02836">
    <property type="entry name" value="Glyco_hydro_2_C"/>
    <property type="match status" value="1"/>
</dbReference>
<dbReference type="Pfam" id="PF02837">
    <property type="entry name" value="Glyco_hydro_2_N"/>
    <property type="match status" value="1"/>
</dbReference>
<evidence type="ECO:0000313" key="10">
    <source>
        <dbReference type="EMBL" id="WWD09442.1"/>
    </source>
</evidence>
<dbReference type="Gene3D" id="2.60.120.260">
    <property type="entry name" value="Galactose-binding domain-like"/>
    <property type="match status" value="1"/>
</dbReference>
<evidence type="ECO:0000259" key="8">
    <source>
        <dbReference type="Pfam" id="PF02836"/>
    </source>
</evidence>
<keyword evidence="5" id="KW-0812">Transmembrane</keyword>
<evidence type="ECO:0000256" key="3">
    <source>
        <dbReference type="ARBA" id="ARBA00023295"/>
    </source>
</evidence>
<gene>
    <name evidence="10" type="ORF">V865_007566</name>
</gene>
<feature type="domain" description="Glycoside hydrolase family 2 catalytic" evidence="8">
    <location>
        <begin position="357"/>
        <end position="477"/>
    </location>
</feature>
<feature type="region of interest" description="Disordered" evidence="4">
    <location>
        <begin position="618"/>
        <end position="669"/>
    </location>
</feature>
<keyword evidence="11" id="KW-1185">Reference proteome</keyword>
<evidence type="ECO:0000256" key="5">
    <source>
        <dbReference type="SAM" id="Phobius"/>
    </source>
</evidence>
<dbReference type="RefSeq" id="XP_066087409.1">
    <property type="nucleotide sequence ID" value="XM_066231312.1"/>
</dbReference>
<feature type="domain" description="Glycoside hydrolase family 2 immunoglobulin-like beta-sandwich" evidence="7">
    <location>
        <begin position="244"/>
        <end position="315"/>
    </location>
</feature>
<dbReference type="PANTHER" id="PTHR42732">
    <property type="entry name" value="BETA-GALACTOSIDASE"/>
    <property type="match status" value="1"/>
</dbReference>
<dbReference type="InterPro" id="IPR051913">
    <property type="entry name" value="GH2_Domain-Containing"/>
</dbReference>